<feature type="transmembrane region" description="Helical" evidence="1">
    <location>
        <begin position="227"/>
        <end position="243"/>
    </location>
</feature>
<feature type="non-terminal residue" evidence="2">
    <location>
        <position position="244"/>
    </location>
</feature>
<proteinExistence type="predicted"/>
<feature type="transmembrane region" description="Helical" evidence="1">
    <location>
        <begin position="105"/>
        <end position="127"/>
    </location>
</feature>
<evidence type="ECO:0000313" key="3">
    <source>
        <dbReference type="Proteomes" id="UP000664844"/>
    </source>
</evidence>
<dbReference type="PANTHER" id="PTHR35337">
    <property type="entry name" value="SLR1478 PROTEIN"/>
    <property type="match status" value="1"/>
</dbReference>
<accession>A0ABS3FLK5</accession>
<reference evidence="2 3" key="1">
    <citation type="submission" date="2021-03" db="EMBL/GenBank/DDBJ databases">
        <title>Metabolic Capacity of the Antarctic Cyanobacterium Phormidium pseudopriestleyi that Sustains Oxygenic Photosynthesis in the Presence of Hydrogen Sulfide.</title>
        <authorList>
            <person name="Lumian J.E."/>
            <person name="Jungblut A.D."/>
            <person name="Dillon M.L."/>
            <person name="Hawes I."/>
            <person name="Doran P.T."/>
            <person name="Mackey T.J."/>
            <person name="Dick G.J."/>
            <person name="Grettenberger C.L."/>
            <person name="Sumner D.Y."/>
        </authorList>
    </citation>
    <scope>NUCLEOTIDE SEQUENCE [LARGE SCALE GENOMIC DNA]</scope>
    <source>
        <strain evidence="2 3">FRX01</strain>
    </source>
</reference>
<dbReference type="EMBL" id="JAFLQW010000060">
    <property type="protein sequence ID" value="MBO0347991.1"/>
    <property type="molecule type" value="Genomic_DNA"/>
</dbReference>
<sequence>MNVQRWIARRETNWRRLDTLLRQVEKKGLKSLQALEIEELASLYRSVSADLARARTHKLGMTLVQELQQLTSRSYSQIYQGSRRQEWGAVVEFLRWGFPGIVQETWGYIAVAIATFTLGALVAWWYAWQDPVFMAIVVPPDIIEIVRDKGELWMGSIVGIEPLASSSITINNLKVSFGAVGGGITAGIYTLFILVYNGIHIGAIATLIAQYNLSYPFWAFVWPHGSLELPAIFFAGAAGLLIGR</sequence>
<dbReference type="RefSeq" id="WP_207086562.1">
    <property type="nucleotide sequence ID" value="NZ_JAFLQW010000060.1"/>
</dbReference>
<organism evidence="2 3">
    <name type="scientific">Phormidium pseudopriestleyi FRX01</name>
    <dbReference type="NCBI Taxonomy" id="1759528"/>
    <lineage>
        <taxon>Bacteria</taxon>
        <taxon>Bacillati</taxon>
        <taxon>Cyanobacteriota</taxon>
        <taxon>Cyanophyceae</taxon>
        <taxon>Oscillatoriophycideae</taxon>
        <taxon>Oscillatoriales</taxon>
        <taxon>Oscillatoriaceae</taxon>
        <taxon>Phormidium</taxon>
    </lineage>
</organism>
<gene>
    <name evidence="2" type="ORF">J0895_02495</name>
</gene>
<comment type="caution">
    <text evidence="2">The sequence shown here is derived from an EMBL/GenBank/DDBJ whole genome shotgun (WGS) entry which is preliminary data.</text>
</comment>
<dbReference type="PANTHER" id="PTHR35337:SF1">
    <property type="entry name" value="SLR1478 PROTEIN"/>
    <property type="match status" value="1"/>
</dbReference>
<dbReference type="Pfam" id="PF01944">
    <property type="entry name" value="SpoIIM"/>
    <property type="match status" value="1"/>
</dbReference>
<keyword evidence="3" id="KW-1185">Reference proteome</keyword>
<keyword evidence="1" id="KW-1133">Transmembrane helix</keyword>
<dbReference type="InterPro" id="IPR002798">
    <property type="entry name" value="SpoIIM-like"/>
</dbReference>
<evidence type="ECO:0000313" key="2">
    <source>
        <dbReference type="EMBL" id="MBO0347991.1"/>
    </source>
</evidence>
<keyword evidence="1" id="KW-0812">Transmembrane</keyword>
<feature type="transmembrane region" description="Helical" evidence="1">
    <location>
        <begin position="175"/>
        <end position="196"/>
    </location>
</feature>
<dbReference type="Proteomes" id="UP000664844">
    <property type="component" value="Unassembled WGS sequence"/>
</dbReference>
<name>A0ABS3FLK5_9CYAN</name>
<keyword evidence="1" id="KW-0472">Membrane</keyword>
<protein>
    <submittedName>
        <fullName evidence="2">Stage II sporulation protein M</fullName>
    </submittedName>
</protein>
<evidence type="ECO:0000256" key="1">
    <source>
        <dbReference type="SAM" id="Phobius"/>
    </source>
</evidence>